<dbReference type="Proteomes" id="UP000472372">
    <property type="component" value="Chromosome 3"/>
</dbReference>
<accession>A0A6S6VCU8</accession>
<gene>
    <name evidence="1" type="ORF">PTTW11_03078</name>
</gene>
<reference evidence="1" key="1">
    <citation type="submission" date="2021-02" db="EMBL/GenBank/DDBJ databases">
        <authorList>
            <person name="Syme A R."/>
            <person name="Syme A R."/>
            <person name="Moolhuijzen P."/>
        </authorList>
    </citation>
    <scope>NUCLEOTIDE SEQUENCE</scope>
    <source>
        <strain evidence="1">W1-1</strain>
    </source>
</reference>
<evidence type="ECO:0000313" key="1">
    <source>
        <dbReference type="EMBL" id="CAE7020503.1"/>
    </source>
</evidence>
<protein>
    <submittedName>
        <fullName evidence="1">Uncharacterized protein</fullName>
    </submittedName>
</protein>
<dbReference type="AlphaFoldDB" id="A0A6S6VCU8"/>
<organism evidence="1 2">
    <name type="scientific">Pyrenophora teres f. teres</name>
    <dbReference type="NCBI Taxonomy" id="97479"/>
    <lineage>
        <taxon>Eukaryota</taxon>
        <taxon>Fungi</taxon>
        <taxon>Dikarya</taxon>
        <taxon>Ascomycota</taxon>
        <taxon>Pezizomycotina</taxon>
        <taxon>Dothideomycetes</taxon>
        <taxon>Pleosporomycetidae</taxon>
        <taxon>Pleosporales</taxon>
        <taxon>Pleosporineae</taxon>
        <taxon>Pleosporaceae</taxon>
        <taxon>Pyrenophora</taxon>
    </lineage>
</organism>
<name>A0A6S6VCU8_9PLEO</name>
<evidence type="ECO:0000313" key="2">
    <source>
        <dbReference type="Proteomes" id="UP000472372"/>
    </source>
</evidence>
<proteinExistence type="predicted"/>
<sequence>MNFVRTIANASRCTNPIRYPTPDVHEDDMLTVHSGPENTAQLQADKLHTTLLLRTVVLRSSTDAVLALSDALPPPPSLPPSAVREPSGKRTSDFDGGEDLSYPGVEARMAAEVGECLLVWAKDDAVAKILAELVHLNNLVTKEDDLCSTTAASQQPEPHAYGHDRHSVTLVQLIQTAERYIEVALSKAETLGNLVDLLCLCRSQYDRIQSAVDE</sequence>
<dbReference type="EMBL" id="HG992979">
    <property type="protein sequence ID" value="CAE7020503.1"/>
    <property type="molecule type" value="Genomic_DNA"/>
</dbReference>